<feature type="compositionally biased region" description="Low complexity" evidence="9">
    <location>
        <begin position="772"/>
        <end position="788"/>
    </location>
</feature>
<feature type="region of interest" description="Disordered" evidence="9">
    <location>
        <begin position="769"/>
        <end position="793"/>
    </location>
</feature>
<dbReference type="GO" id="GO:0003712">
    <property type="term" value="F:transcription coregulator activity"/>
    <property type="evidence" value="ECO:0007669"/>
    <property type="project" value="InterPro"/>
</dbReference>
<dbReference type="GO" id="GO:0045944">
    <property type="term" value="P:positive regulation of transcription by RNA polymerase II"/>
    <property type="evidence" value="ECO:0007669"/>
    <property type="project" value="UniProtKB-ARBA"/>
</dbReference>
<feature type="compositionally biased region" description="Polar residues" evidence="9">
    <location>
        <begin position="1150"/>
        <end position="1171"/>
    </location>
</feature>
<feature type="compositionally biased region" description="Low complexity" evidence="9">
    <location>
        <begin position="1595"/>
        <end position="1606"/>
    </location>
</feature>
<dbReference type="STRING" id="33528.ENSGAFP00000005492"/>
<feature type="compositionally biased region" description="Polar residues" evidence="9">
    <location>
        <begin position="1054"/>
        <end position="1071"/>
    </location>
</feature>
<dbReference type="GO" id="GO:0046966">
    <property type="term" value="F:nuclear thyroid hormone receptor binding"/>
    <property type="evidence" value="ECO:0007669"/>
    <property type="project" value="TreeGrafter"/>
</dbReference>
<feature type="compositionally biased region" description="Low complexity" evidence="9">
    <location>
        <begin position="728"/>
        <end position="738"/>
    </location>
</feature>
<feature type="compositionally biased region" description="Polar residues" evidence="9">
    <location>
        <begin position="809"/>
        <end position="818"/>
    </location>
</feature>
<dbReference type="PANTHER" id="PTHR12881:SF13">
    <property type="entry name" value="MEDIATOR OF RNA POLYMERASE II TRANSCRIPTION SUBUNIT 1"/>
    <property type="match status" value="1"/>
</dbReference>
<feature type="compositionally biased region" description="Gly residues" evidence="9">
    <location>
        <begin position="1568"/>
        <end position="1594"/>
    </location>
</feature>
<comment type="subcellular location">
    <subcellularLocation>
        <location evidence="1">Nucleus</location>
    </subcellularLocation>
</comment>
<evidence type="ECO:0000256" key="7">
    <source>
        <dbReference type="ARBA" id="ARBA00023242"/>
    </source>
</evidence>
<evidence type="ECO:0000256" key="8">
    <source>
        <dbReference type="ARBA" id="ARBA00031254"/>
    </source>
</evidence>
<feature type="region of interest" description="Disordered" evidence="9">
    <location>
        <begin position="720"/>
        <end position="747"/>
    </location>
</feature>
<feature type="compositionally biased region" description="Low complexity" evidence="9">
    <location>
        <begin position="1526"/>
        <end position="1537"/>
    </location>
</feature>
<dbReference type="InterPro" id="IPR051999">
    <property type="entry name" value="Mediator_complex_subunit_1"/>
</dbReference>
<feature type="compositionally biased region" description="Basic and acidic residues" evidence="9">
    <location>
        <begin position="1225"/>
        <end position="1242"/>
    </location>
</feature>
<keyword evidence="4" id="KW-0805">Transcription regulation</keyword>
<feature type="compositionally biased region" description="Basic and acidic residues" evidence="9">
    <location>
        <begin position="1677"/>
        <end position="1689"/>
    </location>
</feature>
<dbReference type="InterPro" id="IPR019680">
    <property type="entry name" value="Mediator_Med1"/>
</dbReference>
<feature type="compositionally biased region" description="Polar residues" evidence="9">
    <location>
        <begin position="863"/>
        <end position="877"/>
    </location>
</feature>
<feature type="region of interest" description="Disordered" evidence="9">
    <location>
        <begin position="1129"/>
        <end position="1926"/>
    </location>
</feature>
<feature type="compositionally biased region" description="Gly residues" evidence="9">
    <location>
        <begin position="1444"/>
        <end position="1455"/>
    </location>
</feature>
<keyword evidence="5" id="KW-0010">Activator</keyword>
<dbReference type="Pfam" id="PF10744">
    <property type="entry name" value="Med1"/>
    <property type="match status" value="1"/>
</dbReference>
<feature type="region of interest" description="Disordered" evidence="9">
    <location>
        <begin position="809"/>
        <end position="846"/>
    </location>
</feature>
<keyword evidence="12" id="KW-1185">Reference proteome</keyword>
<evidence type="ECO:0000313" key="12">
    <source>
        <dbReference type="Proteomes" id="UP000250572"/>
    </source>
</evidence>
<name>A0A315VQK9_GAMAF</name>
<organism evidence="11 12">
    <name type="scientific">Gambusia affinis</name>
    <name type="common">Western mosquitofish</name>
    <name type="synonym">Heterandria affinis</name>
    <dbReference type="NCBI Taxonomy" id="33528"/>
    <lineage>
        <taxon>Eukaryota</taxon>
        <taxon>Metazoa</taxon>
        <taxon>Chordata</taxon>
        <taxon>Craniata</taxon>
        <taxon>Vertebrata</taxon>
        <taxon>Euteleostomi</taxon>
        <taxon>Actinopterygii</taxon>
        <taxon>Neopterygii</taxon>
        <taxon>Teleostei</taxon>
        <taxon>Neoteleostei</taxon>
        <taxon>Acanthomorphata</taxon>
        <taxon>Ovalentaria</taxon>
        <taxon>Atherinomorphae</taxon>
        <taxon>Cyprinodontiformes</taxon>
        <taxon>Poeciliidae</taxon>
        <taxon>Poeciliinae</taxon>
        <taxon>Gambusia</taxon>
    </lineage>
</organism>
<feature type="compositionally biased region" description="Basic and acidic residues" evidence="9">
    <location>
        <begin position="1843"/>
        <end position="1865"/>
    </location>
</feature>
<feature type="region of interest" description="Disordered" evidence="9">
    <location>
        <begin position="972"/>
        <end position="1071"/>
    </location>
</feature>
<feature type="compositionally biased region" description="Low complexity" evidence="9">
    <location>
        <begin position="1509"/>
        <end position="1518"/>
    </location>
</feature>
<feature type="compositionally biased region" description="Low complexity" evidence="9">
    <location>
        <begin position="1867"/>
        <end position="1899"/>
    </location>
</feature>
<evidence type="ECO:0000256" key="5">
    <source>
        <dbReference type="ARBA" id="ARBA00023159"/>
    </source>
</evidence>
<dbReference type="GO" id="GO:0042974">
    <property type="term" value="F:nuclear retinoic acid receptor binding"/>
    <property type="evidence" value="ECO:0007669"/>
    <property type="project" value="TreeGrafter"/>
</dbReference>
<feature type="compositionally biased region" description="Gly residues" evidence="9">
    <location>
        <begin position="1305"/>
        <end position="1319"/>
    </location>
</feature>
<dbReference type="GO" id="GO:0016592">
    <property type="term" value="C:mediator complex"/>
    <property type="evidence" value="ECO:0007669"/>
    <property type="project" value="InterPro"/>
</dbReference>
<keyword evidence="6" id="KW-0804">Transcription</keyword>
<dbReference type="GO" id="GO:0097067">
    <property type="term" value="P:cellular response to thyroid hormone stimulus"/>
    <property type="evidence" value="ECO:0007669"/>
    <property type="project" value="TreeGrafter"/>
</dbReference>
<comment type="similarity">
    <text evidence="2">Belongs to the Mediator complex subunit 1 family.</text>
</comment>
<comment type="caution">
    <text evidence="11">The sequence shown here is derived from an EMBL/GenBank/DDBJ whole genome shotgun (WGS) entry which is preliminary data.</text>
</comment>
<feature type="region of interest" description="Disordered" evidence="9">
    <location>
        <begin position="863"/>
        <end position="930"/>
    </location>
</feature>
<evidence type="ECO:0000313" key="11">
    <source>
        <dbReference type="EMBL" id="PWA21583.1"/>
    </source>
</evidence>
<reference evidence="11 12" key="1">
    <citation type="journal article" date="2018" name="G3 (Bethesda)">
        <title>A High-Quality Reference Genome for the Invasive Mosquitofish Gambusia affinis Using a Chicago Library.</title>
        <authorList>
            <person name="Hoffberg S.L."/>
            <person name="Troendle N.J."/>
            <person name="Glenn T.C."/>
            <person name="Mahmud O."/>
            <person name="Louha S."/>
            <person name="Chalopin D."/>
            <person name="Bennetzen J.L."/>
            <person name="Mauricio R."/>
        </authorList>
    </citation>
    <scope>NUCLEOTIDE SEQUENCE [LARGE SCALE GENOMIC DNA]</scope>
    <source>
        <strain evidence="11">NE01/NJP1002.9</strain>
        <tissue evidence="11">Muscle</tissue>
    </source>
</reference>
<keyword evidence="7" id="KW-0539">Nucleus</keyword>
<evidence type="ECO:0000256" key="9">
    <source>
        <dbReference type="SAM" id="MobiDB-lite"/>
    </source>
</evidence>
<gene>
    <name evidence="11" type="ORF">CCH79_00003071</name>
</gene>
<feature type="domain" description="Mediator complex subunit Med1" evidence="10">
    <location>
        <begin position="230"/>
        <end position="594"/>
    </location>
</feature>
<feature type="compositionally biased region" description="Low complexity" evidence="9">
    <location>
        <begin position="1480"/>
        <end position="1495"/>
    </location>
</feature>
<feature type="compositionally biased region" description="Basic residues" evidence="9">
    <location>
        <begin position="1833"/>
        <end position="1842"/>
    </location>
</feature>
<feature type="compositionally biased region" description="Low complexity" evidence="9">
    <location>
        <begin position="1545"/>
        <end position="1567"/>
    </location>
</feature>
<feature type="compositionally biased region" description="Gly residues" evidence="9">
    <location>
        <begin position="1183"/>
        <end position="1193"/>
    </location>
</feature>
<feature type="compositionally biased region" description="Low complexity" evidence="9">
    <location>
        <begin position="990"/>
        <end position="1006"/>
    </location>
</feature>
<feature type="compositionally biased region" description="Polar residues" evidence="9">
    <location>
        <begin position="158"/>
        <end position="168"/>
    </location>
</feature>
<dbReference type="PANTHER" id="PTHR12881">
    <property type="entry name" value="MEDIATOR OF RNA POLYMERASE II TRANSCRIPTION SUBUNIT 1"/>
    <property type="match status" value="1"/>
</dbReference>
<feature type="compositionally biased region" description="Low complexity" evidence="9">
    <location>
        <begin position="1340"/>
        <end position="1381"/>
    </location>
</feature>
<dbReference type="EMBL" id="NHOQ01001904">
    <property type="protein sequence ID" value="PWA21583.1"/>
    <property type="molecule type" value="Genomic_DNA"/>
</dbReference>
<dbReference type="GO" id="GO:0042809">
    <property type="term" value="F:nuclear vitamin D receptor binding"/>
    <property type="evidence" value="ECO:0007669"/>
    <property type="project" value="TreeGrafter"/>
</dbReference>
<feature type="region of interest" description="Disordered" evidence="9">
    <location>
        <begin position="127"/>
        <end position="176"/>
    </location>
</feature>
<evidence type="ECO:0000256" key="2">
    <source>
        <dbReference type="ARBA" id="ARBA00006210"/>
    </source>
</evidence>
<feature type="compositionally biased region" description="Gly residues" evidence="9">
    <location>
        <begin position="904"/>
        <end position="915"/>
    </location>
</feature>
<evidence type="ECO:0000259" key="10">
    <source>
        <dbReference type="Pfam" id="PF10744"/>
    </source>
</evidence>
<evidence type="ECO:0000256" key="4">
    <source>
        <dbReference type="ARBA" id="ARBA00023015"/>
    </source>
</evidence>
<accession>A0A315VQK9</accession>
<dbReference type="Proteomes" id="UP000250572">
    <property type="component" value="Unassembled WGS sequence"/>
</dbReference>
<evidence type="ECO:0000256" key="6">
    <source>
        <dbReference type="ARBA" id="ARBA00023163"/>
    </source>
</evidence>
<evidence type="ECO:0000256" key="1">
    <source>
        <dbReference type="ARBA" id="ARBA00004123"/>
    </source>
</evidence>
<proteinExistence type="inferred from homology"/>
<evidence type="ECO:0000256" key="3">
    <source>
        <dbReference type="ARBA" id="ARBA00020612"/>
    </source>
</evidence>
<protein>
    <recommendedName>
        <fullName evidence="3">Mediator of RNA polymerase II transcription subunit 1</fullName>
    </recommendedName>
    <alternativeName>
        <fullName evidence="8">Mediator complex subunit 1</fullName>
    </alternativeName>
</protein>
<feature type="compositionally biased region" description="Low complexity" evidence="9">
    <location>
        <begin position="1388"/>
        <end position="1409"/>
    </location>
</feature>
<feature type="compositionally biased region" description="Low complexity" evidence="9">
    <location>
        <begin position="1653"/>
        <end position="1675"/>
    </location>
</feature>
<sequence>MKINVIESHSELLSIQPRMSEGKGMVRVQSSVVLLCFGQPALATLLPSRHGTDTPTIKIRGRFSSCASLAPCAMPSLGTVGGPAWHGKVIMVGGKTLPREHSLPQAQLYNRLRKCEVCATEAREGKVGNSKRASRRETMAAGPGVSMQSGSPARELSISVQQGSSQTFGERIKTEDVTEAEKQSRITALLERLHAKHNASRPWEGTINVVRQAMEKRGVMNEAGHQLLLNCLETLQRALKVSSLPSMTDRLESIARQNMLGSHLSPTKTECYITSDMFYVEVQLDTGGQLVDVKVAHQGENPTNFEAFSKHLKGLVDLYRLPGDNKLKTKMYIALQSLELDLTKMMTMFRLATNANTVETILHGNVGWLSPRSGGNLVSLQCYVSPYDIFEVETGSQLSSTDNNGKSSYEQFPRSLGVGVSVTIEGTSAVYKLPIAPLITGSHPVDNKGTPSFSTVSNSNSVDLPACFFLKMNRPMPFSLSFIQRLGNATSIPVFETPPPLSLLYQLIVQSQLQLLEEGSAIPGTLNNMHFYSILPDQHHCYFLNGDAPVQDGHSLQGAMVSKIPFRHPAQVPLLLDIIRHQAAYNTLIGSCVKRTSVKEDSAGLLQFEVCPLTDSSFSVSFQHPVNESLVCVVMEVIDSRQVSCHLYKGPSDALICTDEFITKVVTRCMSIPVTMRAIRRKAETIQADTPALSLIAQTVETMVKNNPPPSGSPPYKMVGGDGTNPMGLPGLTGSNTPTGGGPPGGPNFAGPITTLFGMPRAERQAQGECLTPGGVTGQQPLPQQQQVHSDDYSKVTQNPILTSLLQITGNVGSSPSSQNAPQPHQTPPPTSSPASNTKSHPMLMNLLKDNPTQDFAALYSSSPLERQNSSSGSPRTDSMGGACPGGNTKGKKKRPRGPEKGGVLPGVGASGGLGMKPQPGSSMPQHLQHHSVSHEDDFHRKLLSMDVDASQNSIFDVNLAGDSLDAHHSITPTLSQCGTPPPGSGMAYSQSHVQSQQQQPGSVPPRIVRLPSSDSIGPDITEILQELPEQTGKGGSGSHGQPEDGGPLGTPIRDSSSSGQGSTVFDSADIFNTNSNENPFTDAADLIAEAAATAATPNSDSSSTNFFPDASDFNPDLLTSGHGFSQSYFDDSSPSADGDMDLVKGFGGSSQQNTPSGTPQNPQHGQSTPEPSLKDPFDMGIVFGGNSGGGKPLLGQAPDLIDTHSGGSQSPLMMGLGGACSDFKTTEPKVKPGLIRPKDENGGNGGSSSGMGSSSAEGKQIKRSRTPSSEGKSKDKTPKRKKLDPDGKSPSHSSGGRPYTPPSGGSGSGGSISGGGSKSPGSSGRSQTPPGGATPPIPKITIQIPKGTITGGKTSSHSGYTSSSSATSSTGGVGGTSSSSKSHHSHSSSSGKIKSKEGSMTQSSSSKPGGSGGGGGQSQMKGSSQGMGVGKPGSSPITKHGLSGPGGGGGGMGSGSKIKPQGGKPPGSLMNPNIKPNISPSHSRSSSSGDKLSSPMKMQQSQVPGTPPSSKAKSPIGSGSGSSGGSKSSSGGSSQKPGGGGSSGSTSSSSTSSSGSMSFSGGSQSQYGGGGSGGGGGGNGSEGNGGGSGGGAGQNNSNNPNAKGKSPSRNKKPSLTAVIDKLKSVGSGGVGEDGCEVGTPVGGPGLTSTPCGPGNVPSGPPNVGSSKHSSSSQSGDYKREKSDKEGKAKVMVTGGGSGDKKMMDPKTSGSGGTTLAKIIISKPDGGSPSIKAKVTLQKPGEGSGESMRQQISGLKASPLFSGSTPKHDRSSPSHSRSPGYTPLNQDSESESGSSSVAEKSHQNSPSSDDDQTVRPLPPQDYMSSIPLSSGEKHKKHKKEKKKLKDKERERDRDRERDREKEKKKSSISMGSSSHSTKADSWSRSPISASDSSLSMLGSDRPSRSSPMYMRNEDDDLMDSALTGDF</sequence>